<sequence length="167" mass="19322">MNNRKGDICRLFDFLERGEAYPCEQEVGFREFRENLSGTKKGEEKGSLSMEATPQKGCFWVFHSPPNYAYFYRKECLLVDHHFLVFLSILASYFKWLSLSSVRSLACFHCASVLLYNSVNGCMSQLNMPWLNAVEKPNKVPPVVEHACIQHELPKLLEKNPDSWKHT</sequence>
<protein>
    <submittedName>
        <fullName evidence="1">Uncharacterized protein</fullName>
    </submittedName>
</protein>
<evidence type="ECO:0000313" key="1">
    <source>
        <dbReference type="EMBL" id="KAK7338258.1"/>
    </source>
</evidence>
<name>A0AAN9LRI9_CANGL</name>
<dbReference type="AlphaFoldDB" id="A0AAN9LRI9"/>
<evidence type="ECO:0000313" key="2">
    <source>
        <dbReference type="Proteomes" id="UP001367508"/>
    </source>
</evidence>
<keyword evidence="2" id="KW-1185">Reference proteome</keyword>
<dbReference type="EMBL" id="JAYMYQ010000004">
    <property type="protein sequence ID" value="KAK7338258.1"/>
    <property type="molecule type" value="Genomic_DNA"/>
</dbReference>
<organism evidence="1 2">
    <name type="scientific">Canavalia gladiata</name>
    <name type="common">Sword bean</name>
    <name type="synonym">Dolichos gladiatus</name>
    <dbReference type="NCBI Taxonomy" id="3824"/>
    <lineage>
        <taxon>Eukaryota</taxon>
        <taxon>Viridiplantae</taxon>
        <taxon>Streptophyta</taxon>
        <taxon>Embryophyta</taxon>
        <taxon>Tracheophyta</taxon>
        <taxon>Spermatophyta</taxon>
        <taxon>Magnoliopsida</taxon>
        <taxon>eudicotyledons</taxon>
        <taxon>Gunneridae</taxon>
        <taxon>Pentapetalae</taxon>
        <taxon>rosids</taxon>
        <taxon>fabids</taxon>
        <taxon>Fabales</taxon>
        <taxon>Fabaceae</taxon>
        <taxon>Papilionoideae</taxon>
        <taxon>50 kb inversion clade</taxon>
        <taxon>NPAAA clade</taxon>
        <taxon>indigoferoid/millettioid clade</taxon>
        <taxon>Phaseoleae</taxon>
        <taxon>Canavalia</taxon>
    </lineage>
</organism>
<dbReference type="Proteomes" id="UP001367508">
    <property type="component" value="Unassembled WGS sequence"/>
</dbReference>
<comment type="caution">
    <text evidence="1">The sequence shown here is derived from an EMBL/GenBank/DDBJ whole genome shotgun (WGS) entry which is preliminary data.</text>
</comment>
<proteinExistence type="predicted"/>
<accession>A0AAN9LRI9</accession>
<gene>
    <name evidence="1" type="ORF">VNO77_18862</name>
</gene>
<reference evidence="1 2" key="1">
    <citation type="submission" date="2024-01" db="EMBL/GenBank/DDBJ databases">
        <title>The genomes of 5 underutilized Papilionoideae crops provide insights into root nodulation and disease resistanc.</title>
        <authorList>
            <person name="Jiang F."/>
        </authorList>
    </citation>
    <scope>NUCLEOTIDE SEQUENCE [LARGE SCALE GENOMIC DNA]</scope>
    <source>
        <strain evidence="1">LVBAO_FW01</strain>
        <tissue evidence="1">Leaves</tissue>
    </source>
</reference>